<accession>A0ABN6UAA6</accession>
<reference evidence="2 3" key="1">
    <citation type="submission" date="2022-11" db="EMBL/GenBank/DDBJ databases">
        <title>Genome Sequencing of Nocardia sp. ON39_IFM12276 and assembly.</title>
        <authorList>
            <person name="Shimojima M."/>
            <person name="Toyokawa M."/>
            <person name="Uesaka K."/>
        </authorList>
    </citation>
    <scope>NUCLEOTIDE SEQUENCE [LARGE SCALE GENOMIC DNA]</scope>
    <source>
        <strain evidence="2 3">IFM 12276</strain>
    </source>
</reference>
<dbReference type="EMBL" id="AP026978">
    <property type="protein sequence ID" value="BDU02207.1"/>
    <property type="molecule type" value="Genomic_DNA"/>
</dbReference>
<protein>
    <submittedName>
        <fullName evidence="2">Uncharacterized protein</fullName>
    </submittedName>
</protein>
<evidence type="ECO:0000256" key="1">
    <source>
        <dbReference type="SAM" id="MobiDB-lite"/>
    </source>
</evidence>
<keyword evidence="3" id="KW-1185">Reference proteome</keyword>
<feature type="region of interest" description="Disordered" evidence="1">
    <location>
        <begin position="31"/>
        <end position="73"/>
    </location>
</feature>
<dbReference type="Proteomes" id="UP001317870">
    <property type="component" value="Chromosome"/>
</dbReference>
<evidence type="ECO:0000313" key="2">
    <source>
        <dbReference type="EMBL" id="BDU02207.1"/>
    </source>
</evidence>
<organism evidence="2 3">
    <name type="scientific">Nocardia sputorum</name>
    <dbReference type="NCBI Taxonomy" id="2984338"/>
    <lineage>
        <taxon>Bacteria</taxon>
        <taxon>Bacillati</taxon>
        <taxon>Actinomycetota</taxon>
        <taxon>Actinomycetes</taxon>
        <taxon>Mycobacteriales</taxon>
        <taxon>Nocardiaceae</taxon>
        <taxon>Nocardia</taxon>
    </lineage>
</organism>
<feature type="compositionally biased region" description="Polar residues" evidence="1">
    <location>
        <begin position="47"/>
        <end position="56"/>
    </location>
</feature>
<feature type="compositionally biased region" description="Low complexity" evidence="1">
    <location>
        <begin position="37"/>
        <end position="46"/>
    </location>
</feature>
<proteinExistence type="predicted"/>
<sequence length="118" mass="12929">MNMPKVDFETPVRSVMTGMCTTHMASRKPFNAKTVNTAARATRTGRSTVGLNTMSTVPRKHPPRPASPAEPAQGIVDLVVRPCGTLDTARHVRERVSFTMSNVTPGRDIPDFRDRPSP</sequence>
<name>A0ABN6UAA6_9NOCA</name>
<evidence type="ECO:0000313" key="3">
    <source>
        <dbReference type="Proteomes" id="UP001317870"/>
    </source>
</evidence>
<gene>
    <name evidence="2" type="ORF">IFM12276_52350</name>
</gene>